<evidence type="ECO:0000256" key="1">
    <source>
        <dbReference type="SAM" id="MobiDB-lite"/>
    </source>
</evidence>
<dbReference type="EMBL" id="GL385395">
    <property type="protein sequence ID" value="EJT81716.1"/>
    <property type="molecule type" value="Genomic_DNA"/>
</dbReference>
<reference evidence="2" key="3">
    <citation type="submission" date="2010-09" db="EMBL/GenBank/DDBJ databases">
        <title>Annotation of Gaeumannomyces graminis var. tritici R3-111a-1.</title>
        <authorList>
            <consortium name="The Broad Institute Genome Sequencing Platform"/>
            <person name="Ma L.-J."/>
            <person name="Dead R."/>
            <person name="Young S.K."/>
            <person name="Zeng Q."/>
            <person name="Gargeya S."/>
            <person name="Fitzgerald M."/>
            <person name="Haas B."/>
            <person name="Abouelleil A."/>
            <person name="Alvarado L."/>
            <person name="Arachchi H.M."/>
            <person name="Berlin A."/>
            <person name="Brown A."/>
            <person name="Chapman S.B."/>
            <person name="Chen Z."/>
            <person name="Dunbar C."/>
            <person name="Freedman E."/>
            <person name="Gearin G."/>
            <person name="Gellesch M."/>
            <person name="Goldberg J."/>
            <person name="Griggs A."/>
            <person name="Gujja S."/>
            <person name="Heiman D."/>
            <person name="Howarth C."/>
            <person name="Larson L."/>
            <person name="Lui A."/>
            <person name="MacDonald P.J.P."/>
            <person name="Mehta T."/>
            <person name="Montmayeur A."/>
            <person name="Murphy C."/>
            <person name="Neiman D."/>
            <person name="Pearson M."/>
            <person name="Priest M."/>
            <person name="Roberts A."/>
            <person name="Saif S."/>
            <person name="Shea T."/>
            <person name="Shenoy N."/>
            <person name="Sisk P."/>
            <person name="Stolte C."/>
            <person name="Sykes S."/>
            <person name="Yandava C."/>
            <person name="Wortman J."/>
            <person name="Nusbaum C."/>
            <person name="Birren B."/>
        </authorList>
    </citation>
    <scope>NUCLEOTIDE SEQUENCE</scope>
    <source>
        <strain evidence="2">R3-111a-1</strain>
    </source>
</reference>
<organism evidence="2">
    <name type="scientific">Gaeumannomyces tritici (strain R3-111a-1)</name>
    <name type="common">Wheat and barley take-all root rot fungus</name>
    <name type="synonym">Gaeumannomyces graminis var. tritici</name>
    <dbReference type="NCBI Taxonomy" id="644352"/>
    <lineage>
        <taxon>Eukaryota</taxon>
        <taxon>Fungi</taxon>
        <taxon>Dikarya</taxon>
        <taxon>Ascomycota</taxon>
        <taxon>Pezizomycotina</taxon>
        <taxon>Sordariomycetes</taxon>
        <taxon>Sordariomycetidae</taxon>
        <taxon>Magnaporthales</taxon>
        <taxon>Magnaporthaceae</taxon>
        <taxon>Gaeumannomyces</taxon>
    </lineage>
</organism>
<accession>J3NKB2</accession>
<evidence type="ECO:0000313" key="2">
    <source>
        <dbReference type="EMBL" id="EJT81716.1"/>
    </source>
</evidence>
<dbReference type="HOGENOM" id="CLU_098340_0_0_1"/>
<dbReference type="RefSeq" id="XP_009217725.1">
    <property type="nucleotide sequence ID" value="XM_009219461.1"/>
</dbReference>
<name>J3NKB2_GAET3</name>
<dbReference type="VEuPathDB" id="FungiDB:GGTG_01692"/>
<reference evidence="3" key="5">
    <citation type="submission" date="2018-04" db="UniProtKB">
        <authorList>
            <consortium name="EnsemblFungi"/>
        </authorList>
    </citation>
    <scope>IDENTIFICATION</scope>
    <source>
        <strain evidence="3">R3-111a-1</strain>
    </source>
</reference>
<dbReference type="OrthoDB" id="3907216at2759"/>
<reference evidence="4" key="1">
    <citation type="submission" date="2010-07" db="EMBL/GenBank/DDBJ databases">
        <title>The genome sequence of Gaeumannomyces graminis var. tritici strain R3-111a-1.</title>
        <authorList>
            <consortium name="The Broad Institute Genome Sequencing Platform"/>
            <person name="Ma L.-J."/>
            <person name="Dead R."/>
            <person name="Young S."/>
            <person name="Zeng Q."/>
            <person name="Koehrsen M."/>
            <person name="Alvarado L."/>
            <person name="Berlin A."/>
            <person name="Chapman S.B."/>
            <person name="Chen Z."/>
            <person name="Freedman E."/>
            <person name="Gellesch M."/>
            <person name="Goldberg J."/>
            <person name="Griggs A."/>
            <person name="Gujja S."/>
            <person name="Heilman E.R."/>
            <person name="Heiman D."/>
            <person name="Hepburn T."/>
            <person name="Howarth C."/>
            <person name="Jen D."/>
            <person name="Larson L."/>
            <person name="Mehta T."/>
            <person name="Neiman D."/>
            <person name="Pearson M."/>
            <person name="Roberts A."/>
            <person name="Saif S."/>
            <person name="Shea T."/>
            <person name="Shenoy N."/>
            <person name="Sisk P."/>
            <person name="Stolte C."/>
            <person name="Sykes S."/>
            <person name="Walk T."/>
            <person name="White J."/>
            <person name="Yandava C."/>
            <person name="Haas B."/>
            <person name="Nusbaum C."/>
            <person name="Birren B."/>
        </authorList>
    </citation>
    <scope>NUCLEOTIDE SEQUENCE [LARGE SCALE GENOMIC DNA]</scope>
    <source>
        <strain evidence="4">R3-111a-1</strain>
    </source>
</reference>
<dbReference type="EnsemblFungi" id="EJT81716">
    <property type="protein sequence ID" value="EJT81716"/>
    <property type="gene ID" value="GGTG_01692"/>
</dbReference>
<dbReference type="Proteomes" id="UP000006039">
    <property type="component" value="Unassembled WGS sequence"/>
</dbReference>
<reference evidence="2" key="2">
    <citation type="submission" date="2010-07" db="EMBL/GenBank/DDBJ databases">
        <authorList>
            <consortium name="The Broad Institute Genome Sequencing Platform"/>
            <consortium name="Broad Institute Genome Sequencing Center for Infectious Disease"/>
            <person name="Ma L.-J."/>
            <person name="Dead R."/>
            <person name="Young S."/>
            <person name="Zeng Q."/>
            <person name="Koehrsen M."/>
            <person name="Alvarado L."/>
            <person name="Berlin A."/>
            <person name="Chapman S.B."/>
            <person name="Chen Z."/>
            <person name="Freedman E."/>
            <person name="Gellesch M."/>
            <person name="Goldberg J."/>
            <person name="Griggs A."/>
            <person name="Gujja S."/>
            <person name="Heilman E.R."/>
            <person name="Heiman D."/>
            <person name="Hepburn T."/>
            <person name="Howarth C."/>
            <person name="Jen D."/>
            <person name="Larson L."/>
            <person name="Mehta T."/>
            <person name="Neiman D."/>
            <person name="Pearson M."/>
            <person name="Roberts A."/>
            <person name="Saif S."/>
            <person name="Shea T."/>
            <person name="Shenoy N."/>
            <person name="Sisk P."/>
            <person name="Stolte C."/>
            <person name="Sykes S."/>
            <person name="Walk T."/>
            <person name="White J."/>
            <person name="Yandava C."/>
            <person name="Haas B."/>
            <person name="Nusbaum C."/>
            <person name="Birren B."/>
        </authorList>
    </citation>
    <scope>NUCLEOTIDE SEQUENCE</scope>
    <source>
        <strain evidence="2">R3-111a-1</strain>
    </source>
</reference>
<sequence length="255" mass="27090">MAFPRPLRGGCHCGRNHYTIDLPENCADIARVLFDTDPRHRTFQASPISAFLRVPLSWYRSGTRAYFPDEAAAAIRRTYTHPSQRHSKRGFCGFCGTPLSYWSEDPPAEADFIRLTLGSLCGEDLGDLEDLGLVPGTPPSDDGGAEVVAPAEGGCRGQAGGGGGGGLVARETLGVPWFDSLVAGSRLGSLRASRAGGRGRDGRVTYEWEVVEWTAGGVDDGDDEMDDGGGRASPHKRLKQDDGGDAGGAEPAQRQ</sequence>
<dbReference type="AlphaFoldDB" id="J3NKB2"/>
<evidence type="ECO:0000313" key="3">
    <source>
        <dbReference type="EnsemblFungi" id="EJT81716"/>
    </source>
</evidence>
<reference evidence="3" key="4">
    <citation type="journal article" date="2015" name="G3 (Bethesda)">
        <title>Genome sequences of three phytopathogenic species of the Magnaporthaceae family of fungi.</title>
        <authorList>
            <person name="Okagaki L.H."/>
            <person name="Nunes C.C."/>
            <person name="Sailsbery J."/>
            <person name="Clay B."/>
            <person name="Brown D."/>
            <person name="John T."/>
            <person name="Oh Y."/>
            <person name="Young N."/>
            <person name="Fitzgerald M."/>
            <person name="Haas B.J."/>
            <person name="Zeng Q."/>
            <person name="Young S."/>
            <person name="Adiconis X."/>
            <person name="Fan L."/>
            <person name="Levin J.Z."/>
            <person name="Mitchell T.K."/>
            <person name="Okubara P.A."/>
            <person name="Farman M.L."/>
            <person name="Kohn L.M."/>
            <person name="Birren B."/>
            <person name="Ma L.-J."/>
            <person name="Dean R.A."/>
        </authorList>
    </citation>
    <scope>NUCLEOTIDE SEQUENCE</scope>
    <source>
        <strain evidence="3">R3-111a-1</strain>
    </source>
</reference>
<dbReference type="Gene3D" id="2.170.150.70">
    <property type="match status" value="1"/>
</dbReference>
<feature type="region of interest" description="Disordered" evidence="1">
    <location>
        <begin position="215"/>
        <end position="255"/>
    </location>
</feature>
<protein>
    <recommendedName>
        <fullName evidence="5">CENP-V/GFA domain-containing protein</fullName>
    </recommendedName>
</protein>
<keyword evidence="4" id="KW-1185">Reference proteome</keyword>
<dbReference type="eggNOG" id="ENOG502SPQT">
    <property type="taxonomic scope" value="Eukaryota"/>
</dbReference>
<evidence type="ECO:0000313" key="4">
    <source>
        <dbReference type="Proteomes" id="UP000006039"/>
    </source>
</evidence>
<dbReference type="STRING" id="644352.J3NKB2"/>
<proteinExistence type="predicted"/>
<evidence type="ECO:0008006" key="5">
    <source>
        <dbReference type="Google" id="ProtNLM"/>
    </source>
</evidence>
<dbReference type="GeneID" id="20342150"/>
<gene>
    <name evidence="3" type="primary">20342150</name>
    <name evidence="2" type="ORF">GGTG_01692</name>
</gene>